<dbReference type="PANTHER" id="PTHR43130:SF2">
    <property type="entry name" value="DJ-1_PFPI DOMAIN-CONTAINING PROTEIN"/>
    <property type="match status" value="1"/>
</dbReference>
<dbReference type="AlphaFoldDB" id="A0A5R8KA40"/>
<evidence type="ECO:0000313" key="2">
    <source>
        <dbReference type="EMBL" id="TLD69174.1"/>
    </source>
</evidence>
<dbReference type="PROSITE" id="PS51318">
    <property type="entry name" value="TAT"/>
    <property type="match status" value="1"/>
</dbReference>
<name>A0A5R8KA40_9BACT</name>
<dbReference type="InterPro" id="IPR002818">
    <property type="entry name" value="DJ-1/PfpI"/>
</dbReference>
<evidence type="ECO:0000259" key="1">
    <source>
        <dbReference type="Pfam" id="PF01965"/>
    </source>
</evidence>
<dbReference type="SUPFAM" id="SSF52317">
    <property type="entry name" value="Class I glutamine amidotransferase-like"/>
    <property type="match status" value="1"/>
</dbReference>
<organism evidence="2 3">
    <name type="scientific">Phragmitibacter flavus</name>
    <dbReference type="NCBI Taxonomy" id="2576071"/>
    <lineage>
        <taxon>Bacteria</taxon>
        <taxon>Pseudomonadati</taxon>
        <taxon>Verrucomicrobiota</taxon>
        <taxon>Verrucomicrobiia</taxon>
        <taxon>Verrucomicrobiales</taxon>
        <taxon>Verrucomicrobiaceae</taxon>
        <taxon>Phragmitibacter</taxon>
    </lineage>
</organism>
<dbReference type="InterPro" id="IPR052158">
    <property type="entry name" value="INH-QAR"/>
</dbReference>
<dbReference type="PANTHER" id="PTHR43130">
    <property type="entry name" value="ARAC-FAMILY TRANSCRIPTIONAL REGULATOR"/>
    <property type="match status" value="1"/>
</dbReference>
<dbReference type="EMBL" id="VAUV01000015">
    <property type="protein sequence ID" value="TLD69174.1"/>
    <property type="molecule type" value="Genomic_DNA"/>
</dbReference>
<comment type="caution">
    <text evidence="2">The sequence shown here is derived from an EMBL/GenBank/DDBJ whole genome shotgun (WGS) entry which is preliminary data.</text>
</comment>
<reference evidence="2 3" key="1">
    <citation type="submission" date="2019-05" db="EMBL/GenBank/DDBJ databases">
        <title>Verrucobacter flavum gen. nov., sp. nov. a new member of the family Verrucomicrobiaceae.</title>
        <authorList>
            <person name="Szuroczki S."/>
            <person name="Abbaszade G."/>
            <person name="Szabo A."/>
            <person name="Felfoldi T."/>
            <person name="Schumann P."/>
            <person name="Boka K."/>
            <person name="Keki Z."/>
            <person name="Toumi M."/>
            <person name="Toth E."/>
        </authorList>
    </citation>
    <scope>NUCLEOTIDE SEQUENCE [LARGE SCALE GENOMIC DNA]</scope>
    <source>
        <strain evidence="2 3">MG-N-17</strain>
    </source>
</reference>
<dbReference type="InterPro" id="IPR006311">
    <property type="entry name" value="TAT_signal"/>
</dbReference>
<gene>
    <name evidence="2" type="ORF">FEM03_18925</name>
</gene>
<feature type="domain" description="DJ-1/PfpI" evidence="1">
    <location>
        <begin position="55"/>
        <end position="217"/>
    </location>
</feature>
<dbReference type="InterPro" id="IPR029062">
    <property type="entry name" value="Class_I_gatase-like"/>
</dbReference>
<dbReference type="Gene3D" id="3.40.50.880">
    <property type="match status" value="1"/>
</dbReference>
<dbReference type="OrthoDB" id="9803764at2"/>
<dbReference type="Proteomes" id="UP000306196">
    <property type="component" value="Unassembled WGS sequence"/>
</dbReference>
<dbReference type="GO" id="GO:0006355">
    <property type="term" value="P:regulation of DNA-templated transcription"/>
    <property type="evidence" value="ECO:0007669"/>
    <property type="project" value="TreeGrafter"/>
</dbReference>
<dbReference type="RefSeq" id="WP_138087860.1">
    <property type="nucleotide sequence ID" value="NZ_VAUV01000015.1"/>
</dbReference>
<dbReference type="Pfam" id="PF01965">
    <property type="entry name" value="DJ-1_PfpI"/>
    <property type="match status" value="1"/>
</dbReference>
<sequence length="279" mass="29983">MNSPNTTSRRHFFRAVTAAAGTMTLPLLSQNTPAVPPTNSTPFSEADLLRAGSETIFILLYPGFTAMDAIGPEYALSCMIGATVKFIAKTTDPVITESGFMVTPHLSFDQLPEKPSLFLVPGGTQGVVQILDDAETLAFIRKAGQTADLTASVCTGSLLLGAAGLLHGYEATSHWQTLELLPIFGAKPSQKRVVFDRNRATAAGVTAGLDLSLELVRRYRGDGYAKGVQLLGQYDPQPPFPGGGNPASADQRFVMMLNEMHKPFVTQLGDKIRTIIEKR</sequence>
<evidence type="ECO:0000313" key="3">
    <source>
        <dbReference type="Proteomes" id="UP000306196"/>
    </source>
</evidence>
<proteinExistence type="predicted"/>
<dbReference type="CDD" id="cd03139">
    <property type="entry name" value="GATase1_PfpI_2"/>
    <property type="match status" value="1"/>
</dbReference>
<protein>
    <submittedName>
        <fullName evidence="2">DJ-1/PfpI family protein</fullName>
    </submittedName>
</protein>
<accession>A0A5R8KA40</accession>
<keyword evidence="3" id="KW-1185">Reference proteome</keyword>